<dbReference type="EMBL" id="KE525349">
    <property type="protein sequence ID" value="KFB50726.1"/>
    <property type="molecule type" value="Genomic_DNA"/>
</dbReference>
<accession>A0A084WKI2</accession>
<gene>
    <name evidence="1" type="ORF">ZHAS_00018769</name>
</gene>
<keyword evidence="1" id="KW-0413">Isomerase</keyword>
<dbReference type="EnsemblMetazoa" id="ASIC018769-RA">
    <property type="protein sequence ID" value="ASIC018769-PA"/>
    <property type="gene ID" value="ASIC018769"/>
</dbReference>
<evidence type="ECO:0000313" key="2">
    <source>
        <dbReference type="EnsemblMetazoa" id="ASIC018769-PA"/>
    </source>
</evidence>
<name>A0A084WKI2_ANOSI</name>
<reference evidence="1 3" key="1">
    <citation type="journal article" date="2014" name="BMC Genomics">
        <title>Genome sequence of Anopheles sinensis provides insight into genetics basis of mosquito competence for malaria parasites.</title>
        <authorList>
            <person name="Zhou D."/>
            <person name="Zhang D."/>
            <person name="Ding G."/>
            <person name="Shi L."/>
            <person name="Hou Q."/>
            <person name="Ye Y."/>
            <person name="Xu Y."/>
            <person name="Zhou H."/>
            <person name="Xiong C."/>
            <person name="Li S."/>
            <person name="Yu J."/>
            <person name="Hong S."/>
            <person name="Yu X."/>
            <person name="Zou P."/>
            <person name="Chen C."/>
            <person name="Chang X."/>
            <person name="Wang W."/>
            <person name="Lv Y."/>
            <person name="Sun Y."/>
            <person name="Ma L."/>
            <person name="Shen B."/>
            <person name="Zhu C."/>
        </authorList>
    </citation>
    <scope>NUCLEOTIDE SEQUENCE [LARGE SCALE GENOMIC DNA]</scope>
</reference>
<dbReference type="Proteomes" id="UP000030765">
    <property type="component" value="Unassembled WGS sequence"/>
</dbReference>
<organism evidence="1">
    <name type="scientific">Anopheles sinensis</name>
    <name type="common">Mosquito</name>
    <dbReference type="NCBI Taxonomy" id="74873"/>
    <lineage>
        <taxon>Eukaryota</taxon>
        <taxon>Metazoa</taxon>
        <taxon>Ecdysozoa</taxon>
        <taxon>Arthropoda</taxon>
        <taxon>Hexapoda</taxon>
        <taxon>Insecta</taxon>
        <taxon>Pterygota</taxon>
        <taxon>Neoptera</taxon>
        <taxon>Endopterygota</taxon>
        <taxon>Diptera</taxon>
        <taxon>Nematocera</taxon>
        <taxon>Culicoidea</taxon>
        <taxon>Culicidae</taxon>
        <taxon>Anophelinae</taxon>
        <taxon>Anopheles</taxon>
    </lineage>
</organism>
<proteinExistence type="predicted"/>
<evidence type="ECO:0000313" key="1">
    <source>
        <dbReference type="EMBL" id="KFB50726.1"/>
    </source>
</evidence>
<reference evidence="2" key="2">
    <citation type="submission" date="2020-05" db="UniProtKB">
        <authorList>
            <consortium name="EnsemblMetazoa"/>
        </authorList>
    </citation>
    <scope>IDENTIFICATION</scope>
</reference>
<evidence type="ECO:0000313" key="3">
    <source>
        <dbReference type="Proteomes" id="UP000030765"/>
    </source>
</evidence>
<dbReference type="AlphaFoldDB" id="A0A084WKI2"/>
<sequence>MFPHATCLLWNINNRRRAQALPAEAGSREWIHVTGGTDAVHCSIRNIPGPKATPNQTTIVT</sequence>
<protein>
    <submittedName>
        <fullName evidence="1 2">Peptidylprolyl isomerase</fullName>
    </submittedName>
</protein>
<dbReference type="VEuPathDB" id="VectorBase:ASIC018769"/>
<dbReference type="EMBL" id="ATLV01024122">
    <property type="status" value="NOT_ANNOTATED_CDS"/>
    <property type="molecule type" value="Genomic_DNA"/>
</dbReference>
<dbReference type="GO" id="GO:0016853">
    <property type="term" value="F:isomerase activity"/>
    <property type="evidence" value="ECO:0007669"/>
    <property type="project" value="UniProtKB-KW"/>
</dbReference>
<keyword evidence="3" id="KW-1185">Reference proteome</keyword>